<feature type="compositionally biased region" description="Pro residues" evidence="1">
    <location>
        <begin position="216"/>
        <end position="235"/>
    </location>
</feature>
<name>A0A2S7XY37_BEABA</name>
<dbReference type="AlphaFoldDB" id="A0A2S7XY37"/>
<feature type="compositionally biased region" description="Low complexity" evidence="1">
    <location>
        <begin position="300"/>
        <end position="342"/>
    </location>
</feature>
<evidence type="ECO:0000313" key="4">
    <source>
        <dbReference type="Proteomes" id="UP000237441"/>
    </source>
</evidence>
<feature type="chain" id="PRO_5015727000" evidence="2">
    <location>
        <begin position="20"/>
        <end position="488"/>
    </location>
</feature>
<protein>
    <submittedName>
        <fullName evidence="3">Uncharacterized protein</fullName>
    </submittedName>
</protein>
<gene>
    <name evidence="3" type="ORF">BB8028_0001g08120</name>
</gene>
<dbReference type="EMBL" id="JRHA01000001">
    <property type="protein sequence ID" value="PQK08739.1"/>
    <property type="molecule type" value="Genomic_DNA"/>
</dbReference>
<feature type="region of interest" description="Disordered" evidence="1">
    <location>
        <begin position="132"/>
        <end position="357"/>
    </location>
</feature>
<dbReference type="OrthoDB" id="3542162at2759"/>
<evidence type="ECO:0000256" key="2">
    <source>
        <dbReference type="SAM" id="SignalP"/>
    </source>
</evidence>
<accession>A0A2S7XY37</accession>
<evidence type="ECO:0000256" key="1">
    <source>
        <dbReference type="SAM" id="MobiDB-lite"/>
    </source>
</evidence>
<feature type="compositionally biased region" description="Low complexity" evidence="1">
    <location>
        <begin position="138"/>
        <end position="153"/>
    </location>
</feature>
<reference evidence="3 4" key="1">
    <citation type="submission" date="2016-07" db="EMBL/GenBank/DDBJ databases">
        <title>Comparative genomics of the entomopathogenic fungus Beauveria bassiana.</title>
        <authorList>
            <person name="Valero Jimenez C.A."/>
            <person name="Zwaan B.J."/>
            <person name="Van Kan J.A."/>
            <person name="Takken W."/>
            <person name="Debets A.J."/>
            <person name="Schoustra S.E."/>
            <person name="Koenraadt C.J."/>
        </authorList>
    </citation>
    <scope>NUCLEOTIDE SEQUENCE [LARGE SCALE GENOMIC DNA]</scope>
    <source>
        <strain evidence="3 4">ARSEF 8028</strain>
    </source>
</reference>
<comment type="caution">
    <text evidence="3">The sequence shown here is derived from an EMBL/GenBank/DDBJ whole genome shotgun (WGS) entry which is preliminary data.</text>
</comment>
<feature type="region of interest" description="Disordered" evidence="1">
    <location>
        <begin position="436"/>
        <end position="468"/>
    </location>
</feature>
<feature type="compositionally biased region" description="Low complexity" evidence="1">
    <location>
        <begin position="198"/>
        <end position="215"/>
    </location>
</feature>
<feature type="signal peptide" evidence="2">
    <location>
        <begin position="1"/>
        <end position="19"/>
    </location>
</feature>
<feature type="compositionally biased region" description="Basic and acidic residues" evidence="1">
    <location>
        <begin position="180"/>
        <end position="197"/>
    </location>
</feature>
<keyword evidence="2" id="KW-0732">Signal</keyword>
<dbReference type="Proteomes" id="UP000237441">
    <property type="component" value="Unassembled WGS sequence"/>
</dbReference>
<feature type="compositionally biased region" description="Low complexity" evidence="1">
    <location>
        <begin position="236"/>
        <end position="252"/>
    </location>
</feature>
<proteinExistence type="predicted"/>
<evidence type="ECO:0000313" key="3">
    <source>
        <dbReference type="EMBL" id="PQK08739.1"/>
    </source>
</evidence>
<feature type="compositionally biased region" description="Basic and acidic residues" evidence="1">
    <location>
        <begin position="154"/>
        <end position="171"/>
    </location>
</feature>
<sequence length="488" mass="49718">MRYHNLLAGVIAFTSTAAAQFIFPESSSNLQVNQAVQIRWNKANLQEPLSINLVPAGQVIRQDIVLQQVAGARLFPLSPSLSLNIGNVGVFQWSADQTISAFPKFAMVIVDARSQVVVSQTFAISGLTKQPNQQIDLNNGNAGGTKNNNGNNKQNEKQKVKAKNNDNDKNGNSRVGGNQNDDKKQQNGNGQKDKATDKQQQNNNDNKGSSTLLPLPGLPPKGAPPVPLKPLPGLPPKGASPKGTSPVSLKPLPGLPPKGAPPVSLKPLPNSVESVPISKPADAVPESSTSPAAPDAGKESSSSPSSTSKPAPAVAEPAPVAAPEAKPEPAAAVPSPTAAASEAAKEQPEPAQPAANGFTILQPSAAAAASPAKAVKAVVAAAAAVPESTLKVEALAAGRSFREKTTSEVVFLTALGVQPGQDKTISTAITPRPVNLAASNAGGASGAQETSSPEDAKPTVLSEKSSAERKVPGLALGLLGVAAGVALL</sequence>
<organism evidence="3 4">
    <name type="scientific">Beauveria bassiana</name>
    <name type="common">White muscardine disease fungus</name>
    <name type="synonym">Tritirachium shiotae</name>
    <dbReference type="NCBI Taxonomy" id="176275"/>
    <lineage>
        <taxon>Eukaryota</taxon>
        <taxon>Fungi</taxon>
        <taxon>Dikarya</taxon>
        <taxon>Ascomycota</taxon>
        <taxon>Pezizomycotina</taxon>
        <taxon>Sordariomycetes</taxon>
        <taxon>Hypocreomycetidae</taxon>
        <taxon>Hypocreales</taxon>
        <taxon>Cordycipitaceae</taxon>
        <taxon>Beauveria</taxon>
    </lineage>
</organism>